<keyword evidence="5" id="KW-1185">Reference proteome</keyword>
<name>A0A5C6FQL1_9PLAN</name>
<feature type="transmembrane region" description="Helical" evidence="1">
    <location>
        <begin position="111"/>
        <end position="132"/>
    </location>
</feature>
<feature type="transmembrane region" description="Helical" evidence="1">
    <location>
        <begin position="50"/>
        <end position="71"/>
    </location>
</feature>
<evidence type="ECO:0000313" key="2">
    <source>
        <dbReference type="EMBL" id="TWT70898.1"/>
    </source>
</evidence>
<dbReference type="Proteomes" id="UP000317238">
    <property type="component" value="Unassembled WGS sequence"/>
</dbReference>
<keyword evidence="1" id="KW-0472">Membrane</keyword>
<feature type="transmembrane region" description="Helical" evidence="1">
    <location>
        <begin position="20"/>
        <end position="38"/>
    </location>
</feature>
<accession>A0A5C5Y7I2</accession>
<dbReference type="EMBL" id="SJPZ01000001">
    <property type="protein sequence ID" value="TWU65159.1"/>
    <property type="molecule type" value="Genomic_DNA"/>
</dbReference>
<evidence type="ECO:0008006" key="6">
    <source>
        <dbReference type="Google" id="ProtNLM"/>
    </source>
</evidence>
<dbReference type="InterPro" id="IPR046487">
    <property type="entry name" value="DUF6580"/>
</dbReference>
<accession>A0A5C6FQL1</accession>
<dbReference type="AlphaFoldDB" id="A0A5C6FQL1"/>
<proteinExistence type="predicted"/>
<dbReference type="Pfam" id="PF20221">
    <property type="entry name" value="DUF6580"/>
    <property type="match status" value="1"/>
</dbReference>
<evidence type="ECO:0000313" key="4">
    <source>
        <dbReference type="Proteomes" id="UP000316476"/>
    </source>
</evidence>
<gene>
    <name evidence="2" type="ORF">Pan14r_32060</name>
    <name evidence="3" type="ORF">V7x_07050</name>
</gene>
<comment type="caution">
    <text evidence="3">The sequence shown here is derived from an EMBL/GenBank/DDBJ whole genome shotgun (WGS) entry which is preliminary data.</text>
</comment>
<protein>
    <recommendedName>
        <fullName evidence="6">ECF transporter S component</fullName>
    </recommendedName>
</protein>
<dbReference type="EMBL" id="SJPL01000001">
    <property type="protein sequence ID" value="TWT70898.1"/>
    <property type="molecule type" value="Genomic_DNA"/>
</dbReference>
<evidence type="ECO:0000313" key="5">
    <source>
        <dbReference type="Proteomes" id="UP000317238"/>
    </source>
</evidence>
<dbReference type="RefSeq" id="WP_196784381.1">
    <property type="nucleotide sequence ID" value="NZ_CP036319.1"/>
</dbReference>
<keyword evidence="1" id="KW-1133">Transmembrane helix</keyword>
<keyword evidence="1" id="KW-0812">Transmembrane</keyword>
<reference evidence="4 5" key="1">
    <citation type="submission" date="2019-02" db="EMBL/GenBank/DDBJ databases">
        <title>Deep-cultivation of Planctomycetes and their phenomic and genomic characterization uncovers novel biology.</title>
        <authorList>
            <person name="Wiegand S."/>
            <person name="Jogler M."/>
            <person name="Boedeker C."/>
            <person name="Pinto D."/>
            <person name="Vollmers J."/>
            <person name="Rivas-Marin E."/>
            <person name="Kohn T."/>
            <person name="Peeters S.H."/>
            <person name="Heuer A."/>
            <person name="Rast P."/>
            <person name="Oberbeckmann S."/>
            <person name="Bunk B."/>
            <person name="Jeske O."/>
            <person name="Meyerdierks A."/>
            <person name="Storesund J.E."/>
            <person name="Kallscheuer N."/>
            <person name="Luecker S."/>
            <person name="Lage O.M."/>
            <person name="Pohl T."/>
            <person name="Merkel B.J."/>
            <person name="Hornburger P."/>
            <person name="Mueller R.-W."/>
            <person name="Bruemmer F."/>
            <person name="Labrenz M."/>
            <person name="Spormann A.M."/>
            <person name="Op Den Camp H."/>
            <person name="Overmann J."/>
            <person name="Amann R."/>
            <person name="Jetten M.S.M."/>
            <person name="Mascher T."/>
            <person name="Medema M.H."/>
            <person name="Devos D.P."/>
            <person name="Kaster A.-K."/>
            <person name="Ovreas L."/>
            <person name="Rohde M."/>
            <person name="Galperin M.Y."/>
            <person name="Jogler C."/>
        </authorList>
    </citation>
    <scope>NUCLEOTIDE SEQUENCE [LARGE SCALE GENOMIC DNA]</scope>
    <source>
        <strain evidence="2 5">Pan14r</strain>
        <strain evidence="3 4">V7</strain>
    </source>
</reference>
<evidence type="ECO:0000313" key="3">
    <source>
        <dbReference type="EMBL" id="TWU65159.1"/>
    </source>
</evidence>
<feature type="transmembrane region" description="Helical" evidence="1">
    <location>
        <begin position="152"/>
        <end position="174"/>
    </location>
</feature>
<evidence type="ECO:0000256" key="1">
    <source>
        <dbReference type="SAM" id="Phobius"/>
    </source>
</evidence>
<dbReference type="Proteomes" id="UP000316476">
    <property type="component" value="Unassembled WGS sequence"/>
</dbReference>
<sequence>MKSSTPRDSQWLPELSSARSAVAVAAAMVAIGLVSRFLPHPPNFSPIGSLALFGGAMFASRRMAVLVPLAAMLISDMFLGFHVAMWATYGCFAASVMLGRWIRRQPGVMRIATAGLASSTLFFVMTNLAVWMKWYDPSLAGLVTCFTAAIPFFQNTLASDAIFTVAMFGSAALASRPVTQLRPLAQAV</sequence>
<feature type="transmembrane region" description="Helical" evidence="1">
    <location>
        <begin position="77"/>
        <end position="99"/>
    </location>
</feature>
<organism evidence="3 4">
    <name type="scientific">Crateriforma conspicua</name>
    <dbReference type="NCBI Taxonomy" id="2527996"/>
    <lineage>
        <taxon>Bacteria</taxon>
        <taxon>Pseudomonadati</taxon>
        <taxon>Planctomycetota</taxon>
        <taxon>Planctomycetia</taxon>
        <taxon>Planctomycetales</taxon>
        <taxon>Planctomycetaceae</taxon>
        <taxon>Crateriforma</taxon>
    </lineage>
</organism>